<evidence type="ECO:0000256" key="15">
    <source>
        <dbReference type="ARBA" id="ARBA00023158"/>
    </source>
</evidence>
<dbReference type="GO" id="GO:0003723">
    <property type="term" value="F:RNA binding"/>
    <property type="evidence" value="ECO:0007669"/>
    <property type="project" value="UniProtKB-KW"/>
</dbReference>
<dbReference type="InterPro" id="IPR006941">
    <property type="entry name" value="RNase_CAF1"/>
</dbReference>
<accession>A0A8S0X6U3</accession>
<evidence type="ECO:0000256" key="14">
    <source>
        <dbReference type="ARBA" id="ARBA00023015"/>
    </source>
</evidence>
<keyword evidence="9" id="KW-0479">Metal-binding</keyword>
<evidence type="ECO:0000256" key="6">
    <source>
        <dbReference type="ARBA" id="ARBA00022490"/>
    </source>
</evidence>
<comment type="similarity">
    <text evidence="4">Belongs to the CAF1 family.</text>
</comment>
<evidence type="ECO:0000256" key="17">
    <source>
        <dbReference type="ARBA" id="ARBA00023242"/>
    </source>
</evidence>
<dbReference type="GO" id="GO:0005634">
    <property type="term" value="C:nucleus"/>
    <property type="evidence" value="ECO:0007669"/>
    <property type="project" value="UniProtKB-SubCell"/>
</dbReference>
<feature type="chain" id="PRO_5035791497" description="poly(A)-specific ribonuclease" evidence="19">
    <location>
        <begin position="21"/>
        <end position="361"/>
    </location>
</feature>
<dbReference type="GO" id="GO:0005737">
    <property type="term" value="C:cytoplasm"/>
    <property type="evidence" value="ECO:0007669"/>
    <property type="project" value="UniProtKB-SubCell"/>
</dbReference>
<evidence type="ECO:0000256" key="10">
    <source>
        <dbReference type="ARBA" id="ARBA00022801"/>
    </source>
</evidence>
<evidence type="ECO:0000256" key="2">
    <source>
        <dbReference type="ARBA" id="ARBA00004123"/>
    </source>
</evidence>
<keyword evidence="16" id="KW-0804">Transcription</keyword>
<feature type="signal peptide" evidence="19">
    <location>
        <begin position="1"/>
        <end position="20"/>
    </location>
</feature>
<dbReference type="Proteomes" id="UP000467700">
    <property type="component" value="Unassembled WGS sequence"/>
</dbReference>
<keyword evidence="12" id="KW-0810">Translation regulation</keyword>
<evidence type="ECO:0000256" key="11">
    <source>
        <dbReference type="ARBA" id="ARBA00022839"/>
    </source>
</evidence>
<evidence type="ECO:0000256" key="18">
    <source>
        <dbReference type="SAM" id="MobiDB-lite"/>
    </source>
</evidence>
<proteinExistence type="inferred from homology"/>
<keyword evidence="10" id="KW-0378">Hydrolase</keyword>
<dbReference type="Gene3D" id="3.30.420.10">
    <property type="entry name" value="Ribonuclease H-like superfamily/Ribonuclease H"/>
    <property type="match status" value="1"/>
</dbReference>
<organism evidence="20 21">
    <name type="scientific">Cyclocybe aegerita</name>
    <name type="common">Black poplar mushroom</name>
    <name type="synonym">Agrocybe aegerita</name>
    <dbReference type="NCBI Taxonomy" id="1973307"/>
    <lineage>
        <taxon>Eukaryota</taxon>
        <taxon>Fungi</taxon>
        <taxon>Dikarya</taxon>
        <taxon>Basidiomycota</taxon>
        <taxon>Agaricomycotina</taxon>
        <taxon>Agaricomycetes</taxon>
        <taxon>Agaricomycetidae</taxon>
        <taxon>Agaricales</taxon>
        <taxon>Agaricineae</taxon>
        <taxon>Bolbitiaceae</taxon>
        <taxon>Cyclocybe</taxon>
    </lineage>
</organism>
<keyword evidence="6" id="KW-0963">Cytoplasm</keyword>
<evidence type="ECO:0000313" key="21">
    <source>
        <dbReference type="Proteomes" id="UP000467700"/>
    </source>
</evidence>
<dbReference type="SUPFAM" id="SSF53098">
    <property type="entry name" value="Ribonuclease H-like"/>
    <property type="match status" value="1"/>
</dbReference>
<dbReference type="GO" id="GO:0030014">
    <property type="term" value="C:CCR4-NOT complex"/>
    <property type="evidence" value="ECO:0007669"/>
    <property type="project" value="InterPro"/>
</dbReference>
<keyword evidence="15" id="KW-0943">RNA-mediated gene silencing</keyword>
<dbReference type="PANTHER" id="PTHR10797">
    <property type="entry name" value="CCR4-NOT TRANSCRIPTION COMPLEX SUBUNIT"/>
    <property type="match status" value="1"/>
</dbReference>
<dbReference type="Pfam" id="PF04857">
    <property type="entry name" value="CAF1"/>
    <property type="match status" value="2"/>
</dbReference>
<dbReference type="OrthoDB" id="1164111at2759"/>
<evidence type="ECO:0000313" key="20">
    <source>
        <dbReference type="EMBL" id="CAA7269112.1"/>
    </source>
</evidence>
<dbReference type="EC" id="3.1.13.4" evidence="5"/>
<dbReference type="EMBL" id="CACVBS010000074">
    <property type="protein sequence ID" value="CAA7269112.1"/>
    <property type="molecule type" value="Genomic_DNA"/>
</dbReference>
<dbReference type="GO" id="GO:0046872">
    <property type="term" value="F:metal ion binding"/>
    <property type="evidence" value="ECO:0007669"/>
    <property type="project" value="UniProtKB-KW"/>
</dbReference>
<evidence type="ECO:0000256" key="16">
    <source>
        <dbReference type="ARBA" id="ARBA00023163"/>
    </source>
</evidence>
<protein>
    <recommendedName>
        <fullName evidence="5">poly(A)-specific ribonuclease</fullName>
        <ecNumber evidence="5">3.1.13.4</ecNumber>
    </recommendedName>
</protein>
<comment type="subcellular location">
    <subcellularLocation>
        <location evidence="3">Cytoplasm</location>
    </subcellularLocation>
    <subcellularLocation>
        <location evidence="2">Nucleus</location>
    </subcellularLocation>
</comment>
<dbReference type="InterPro" id="IPR039637">
    <property type="entry name" value="CNOT7/CNOT8/Pop2"/>
</dbReference>
<evidence type="ECO:0000256" key="3">
    <source>
        <dbReference type="ARBA" id="ARBA00004496"/>
    </source>
</evidence>
<gene>
    <name evidence="20" type="ORF">AAE3_LOCUS11352</name>
</gene>
<keyword evidence="17" id="KW-0539">Nucleus</keyword>
<name>A0A8S0X6U3_CYCAE</name>
<feature type="compositionally biased region" description="Basic and acidic residues" evidence="18">
    <location>
        <begin position="293"/>
        <end position="305"/>
    </location>
</feature>
<dbReference type="GO" id="GO:0004535">
    <property type="term" value="F:poly(A)-specific ribonuclease activity"/>
    <property type="evidence" value="ECO:0007669"/>
    <property type="project" value="UniProtKB-EC"/>
</dbReference>
<comment type="catalytic activity">
    <reaction evidence="1">
        <text>Exonucleolytic cleavage of poly(A) to 5'-AMP.</text>
        <dbReference type="EC" id="3.1.13.4"/>
    </reaction>
</comment>
<evidence type="ECO:0000256" key="12">
    <source>
        <dbReference type="ARBA" id="ARBA00022845"/>
    </source>
</evidence>
<feature type="compositionally biased region" description="Polar residues" evidence="18">
    <location>
        <begin position="306"/>
        <end position="324"/>
    </location>
</feature>
<keyword evidence="21" id="KW-1185">Reference proteome</keyword>
<dbReference type="InterPro" id="IPR036397">
    <property type="entry name" value="RNaseH_sf"/>
</dbReference>
<keyword evidence="13" id="KW-0694">RNA-binding</keyword>
<evidence type="ECO:0000256" key="9">
    <source>
        <dbReference type="ARBA" id="ARBA00022723"/>
    </source>
</evidence>
<evidence type="ECO:0000256" key="7">
    <source>
        <dbReference type="ARBA" id="ARBA00022491"/>
    </source>
</evidence>
<evidence type="ECO:0000256" key="4">
    <source>
        <dbReference type="ARBA" id="ARBA00008372"/>
    </source>
</evidence>
<dbReference type="GO" id="GO:0031047">
    <property type="term" value="P:regulatory ncRNA-mediated gene silencing"/>
    <property type="evidence" value="ECO:0007669"/>
    <property type="project" value="UniProtKB-KW"/>
</dbReference>
<keyword evidence="8" id="KW-0540">Nuclease</keyword>
<dbReference type="GO" id="GO:0006417">
    <property type="term" value="P:regulation of translation"/>
    <property type="evidence" value="ECO:0007669"/>
    <property type="project" value="UniProtKB-KW"/>
</dbReference>
<keyword evidence="7" id="KW-0678">Repressor</keyword>
<sequence length="361" mass="40143">MNHVLLTLVFFLGRLGSDMARIREVWATNLDAEMRAIRELIDEYPYIAMDTEFPGVVARPIGAFKTSSDYHYQTMRCNVDLLKIIQVGITLANEEGDFPQDYCTWQFNFKFSLVEDMFTPDSVEQLQKAGIDFQRHEEYGILPNDFAELMITSGLVLSSDTKWISFHSGYDFGYFVKLLTAESLPTTEDAFFELLKIWFPTVYDIKYLTKASKLLKGGLQDVADDLGVMRISTSQQAGSDSLLTASTFFKMRELYFDDHIDDAEYSGKLYGLGQTFSMSNGLTDPARGGATIAEREDRSSARDAHNQTPGPNGGTNQQTPNVTMALNPMQAGMPGGMTPGAYGPMTNGPPAYLRTMVGGGR</sequence>
<evidence type="ECO:0000256" key="1">
    <source>
        <dbReference type="ARBA" id="ARBA00001663"/>
    </source>
</evidence>
<dbReference type="FunFam" id="3.30.420.10:FF:000005">
    <property type="entry name" value="CCR4-NOT transcription complex subunit 7"/>
    <property type="match status" value="1"/>
</dbReference>
<keyword evidence="19" id="KW-0732">Signal</keyword>
<evidence type="ECO:0000256" key="5">
    <source>
        <dbReference type="ARBA" id="ARBA00012161"/>
    </source>
</evidence>
<dbReference type="InterPro" id="IPR012337">
    <property type="entry name" value="RNaseH-like_sf"/>
</dbReference>
<reference evidence="20 21" key="1">
    <citation type="submission" date="2020-01" db="EMBL/GenBank/DDBJ databases">
        <authorList>
            <person name="Gupta K D."/>
        </authorList>
    </citation>
    <scope>NUCLEOTIDE SEQUENCE [LARGE SCALE GENOMIC DNA]</scope>
</reference>
<comment type="caution">
    <text evidence="20">The sequence shown here is derived from an EMBL/GenBank/DDBJ whole genome shotgun (WGS) entry which is preliminary data.</text>
</comment>
<keyword evidence="14" id="KW-0805">Transcription regulation</keyword>
<keyword evidence="11" id="KW-0269">Exonuclease</keyword>
<dbReference type="AlphaFoldDB" id="A0A8S0X6U3"/>
<evidence type="ECO:0000256" key="13">
    <source>
        <dbReference type="ARBA" id="ARBA00022884"/>
    </source>
</evidence>
<evidence type="ECO:0000256" key="19">
    <source>
        <dbReference type="SAM" id="SignalP"/>
    </source>
</evidence>
<feature type="region of interest" description="Disordered" evidence="18">
    <location>
        <begin position="283"/>
        <end position="328"/>
    </location>
</feature>
<evidence type="ECO:0000256" key="8">
    <source>
        <dbReference type="ARBA" id="ARBA00022722"/>
    </source>
</evidence>